<dbReference type="Pfam" id="PF10503">
    <property type="entry name" value="Esterase_PHB"/>
    <property type="match status" value="1"/>
</dbReference>
<gene>
    <name evidence="3" type="ORF">E0493_14125</name>
</gene>
<dbReference type="OrthoDB" id="9767239at2"/>
<protein>
    <submittedName>
        <fullName evidence="3">PHB depolymerase family esterase</fullName>
    </submittedName>
</protein>
<dbReference type="RefSeq" id="WP_160937701.1">
    <property type="nucleotide sequence ID" value="NZ_SNVJ01000012.1"/>
</dbReference>
<sequence length="372" mass="39948">MAETLSGLDELIRLRQRWARLLTGGLPAEEAGAEANARLAEVTGFGSNPGDLRMFAHVPPGLPPGAPLVVALHGCTQSAAGYDHGCGWSEMADRLGFALLLPEQDRHNNAYRCFNWFGPQDTLRNAGEALSIRQMVAWMVEEHGLDPARVFISGLSAGGGMTSVMLATYPEVFAAGAILAGLPYGAASNPSEALEVMRQASRRSARDWGEAVRAASAHAGPWPRVSVWQGEADSTVHAGNAEAVLQQWLDLHGLALDAPDEVERSDGHVLRRWLGADGRVLVESHSIAGMEHGVPLHAGDGEGRIGVAGPHLLDVGISSTHGILRFWGLGTDRADVPRQFRVNSQGEAQEVTPRRFDPARLLDKALRFARLR</sequence>
<comment type="caution">
    <text evidence="3">The sequence shown here is derived from an EMBL/GenBank/DDBJ whole genome shotgun (WGS) entry which is preliminary data.</text>
</comment>
<dbReference type="NCBIfam" id="TIGR01840">
    <property type="entry name" value="esterase_phb"/>
    <property type="match status" value="1"/>
</dbReference>
<keyword evidence="4" id="KW-1185">Reference proteome</keyword>
<keyword evidence="1" id="KW-0732">Signal</keyword>
<evidence type="ECO:0000256" key="1">
    <source>
        <dbReference type="ARBA" id="ARBA00022729"/>
    </source>
</evidence>
<dbReference type="PANTHER" id="PTHR43037:SF1">
    <property type="entry name" value="BLL1128 PROTEIN"/>
    <property type="match status" value="1"/>
</dbReference>
<evidence type="ECO:0000313" key="4">
    <source>
        <dbReference type="Proteomes" id="UP000460715"/>
    </source>
</evidence>
<dbReference type="EMBL" id="SNVJ01000012">
    <property type="protein sequence ID" value="MXP64484.1"/>
    <property type="molecule type" value="Genomic_DNA"/>
</dbReference>
<dbReference type="Proteomes" id="UP000460715">
    <property type="component" value="Unassembled WGS sequence"/>
</dbReference>
<evidence type="ECO:0000256" key="2">
    <source>
        <dbReference type="ARBA" id="ARBA00022801"/>
    </source>
</evidence>
<dbReference type="Gene3D" id="3.40.50.1820">
    <property type="entry name" value="alpha/beta hydrolase"/>
    <property type="match status" value="1"/>
</dbReference>
<name>A0A845BEJ8_9PROT</name>
<reference evidence="3 4" key="1">
    <citation type="submission" date="2019-03" db="EMBL/GenBank/DDBJ databases">
        <title>Roseomonas sp. a novel Roseomonas species isolated from Sea whip Gorgonian.</title>
        <authorList>
            <person name="Li F."/>
            <person name="Pan X."/>
            <person name="Huang S."/>
            <person name="Li Z."/>
            <person name="Meng B."/>
        </authorList>
    </citation>
    <scope>NUCLEOTIDE SEQUENCE [LARGE SCALE GENOMIC DNA]</scope>
    <source>
        <strain evidence="3 4">M0104</strain>
    </source>
</reference>
<dbReference type="GO" id="GO:0016787">
    <property type="term" value="F:hydrolase activity"/>
    <property type="evidence" value="ECO:0007669"/>
    <property type="project" value="UniProtKB-KW"/>
</dbReference>
<dbReference type="InterPro" id="IPR010126">
    <property type="entry name" value="Esterase_phb"/>
</dbReference>
<proteinExistence type="predicted"/>
<evidence type="ECO:0000313" key="3">
    <source>
        <dbReference type="EMBL" id="MXP64484.1"/>
    </source>
</evidence>
<accession>A0A845BEJ8</accession>
<dbReference type="InterPro" id="IPR029058">
    <property type="entry name" value="AB_hydrolase_fold"/>
</dbReference>
<dbReference type="PANTHER" id="PTHR43037">
    <property type="entry name" value="UNNAMED PRODUCT-RELATED"/>
    <property type="match status" value="1"/>
</dbReference>
<keyword evidence="2" id="KW-0378">Hydrolase</keyword>
<organism evidence="3 4">
    <name type="scientific">Teichococcus coralli</name>
    <dbReference type="NCBI Taxonomy" id="2545983"/>
    <lineage>
        <taxon>Bacteria</taxon>
        <taxon>Pseudomonadati</taxon>
        <taxon>Pseudomonadota</taxon>
        <taxon>Alphaproteobacteria</taxon>
        <taxon>Acetobacterales</taxon>
        <taxon>Roseomonadaceae</taxon>
        <taxon>Roseomonas</taxon>
    </lineage>
</organism>
<dbReference type="SUPFAM" id="SSF53474">
    <property type="entry name" value="alpha/beta-Hydrolases"/>
    <property type="match status" value="2"/>
</dbReference>
<dbReference type="InterPro" id="IPR050955">
    <property type="entry name" value="Plant_Biomass_Hydrol_Est"/>
</dbReference>
<dbReference type="AlphaFoldDB" id="A0A845BEJ8"/>
<dbReference type="GO" id="GO:0005576">
    <property type="term" value="C:extracellular region"/>
    <property type="evidence" value="ECO:0007669"/>
    <property type="project" value="InterPro"/>
</dbReference>